<evidence type="ECO:0000313" key="1">
    <source>
        <dbReference type="EMBL" id="KAL0101025.1"/>
    </source>
</evidence>
<organism evidence="1 2">
    <name type="scientific">Cardiocondyla obscurior</name>
    <dbReference type="NCBI Taxonomy" id="286306"/>
    <lineage>
        <taxon>Eukaryota</taxon>
        <taxon>Metazoa</taxon>
        <taxon>Ecdysozoa</taxon>
        <taxon>Arthropoda</taxon>
        <taxon>Hexapoda</taxon>
        <taxon>Insecta</taxon>
        <taxon>Pterygota</taxon>
        <taxon>Neoptera</taxon>
        <taxon>Endopterygota</taxon>
        <taxon>Hymenoptera</taxon>
        <taxon>Apocrita</taxon>
        <taxon>Aculeata</taxon>
        <taxon>Formicoidea</taxon>
        <taxon>Formicidae</taxon>
        <taxon>Myrmicinae</taxon>
        <taxon>Cardiocondyla</taxon>
    </lineage>
</organism>
<reference evidence="1 2" key="1">
    <citation type="submission" date="2023-03" db="EMBL/GenBank/DDBJ databases">
        <title>High recombination rates correlate with genetic variation in Cardiocondyla obscurior ants.</title>
        <authorList>
            <person name="Errbii M."/>
        </authorList>
    </citation>
    <scope>NUCLEOTIDE SEQUENCE [LARGE SCALE GENOMIC DNA]</scope>
    <source>
        <strain evidence="1">Alpha-2009</strain>
        <tissue evidence="1">Whole body</tissue>
    </source>
</reference>
<gene>
    <name evidence="1" type="ORF">PUN28_019444</name>
</gene>
<accession>A0AAW2EFR3</accession>
<dbReference type="EMBL" id="JADYXP020000025">
    <property type="protein sequence ID" value="KAL0101025.1"/>
    <property type="molecule type" value="Genomic_DNA"/>
</dbReference>
<keyword evidence="2" id="KW-1185">Reference proteome</keyword>
<proteinExistence type="predicted"/>
<comment type="caution">
    <text evidence="1">The sequence shown here is derived from an EMBL/GenBank/DDBJ whole genome shotgun (WGS) entry which is preliminary data.</text>
</comment>
<sequence length="121" mass="14686">MKRFNHPLFTLSKNILSRGKLITADYITRAKILMETNICKRLSKRQIEFVNANFNIAHLIDIFLYEVLTVTRISKYIRIFFYLSIFLRLFHYFKTKSLFLIYSLHCRKCFTRVILKFFDND</sequence>
<dbReference type="AlphaFoldDB" id="A0AAW2EFR3"/>
<evidence type="ECO:0000313" key="2">
    <source>
        <dbReference type="Proteomes" id="UP001430953"/>
    </source>
</evidence>
<protein>
    <submittedName>
        <fullName evidence="1">Uncharacterized protein</fullName>
    </submittedName>
</protein>
<dbReference type="Proteomes" id="UP001430953">
    <property type="component" value="Unassembled WGS sequence"/>
</dbReference>
<name>A0AAW2EFR3_9HYME</name>